<reference evidence="1 3" key="1">
    <citation type="journal article" date="2017" name="Gene Rep">
        <title>The ribosomal RNA operon (rrn) of Campylobacter concisus supports molecular typing to genomospecies level.</title>
        <authorList>
            <person name="Huq M."/>
            <person name="Van T.T.H."/>
            <person name="Gurtler V."/>
            <person name="Elshagmani E."/>
            <person name="Allemailem K.S."/>
            <person name="Smooker P.M."/>
            <person name="Istivan T.S."/>
        </authorList>
    </citation>
    <scope>NUCLEOTIDE SEQUENCE [LARGE SCALE GENOMIC DNA]</scope>
    <source>
        <strain evidence="1 3">RCH 26</strain>
    </source>
</reference>
<evidence type="ECO:0000313" key="4">
    <source>
        <dbReference type="Proteomes" id="UP000594707"/>
    </source>
</evidence>
<proteinExistence type="predicted"/>
<evidence type="ECO:0000313" key="3">
    <source>
        <dbReference type="Proteomes" id="UP000192671"/>
    </source>
</evidence>
<accession>A0A1X0U547</accession>
<evidence type="ECO:0000313" key="2">
    <source>
        <dbReference type="EMBL" id="QPH95381.1"/>
    </source>
</evidence>
<evidence type="ECO:0000313" key="1">
    <source>
        <dbReference type="EMBL" id="ORI10792.1"/>
    </source>
</evidence>
<dbReference type="EMBL" id="LVWL01000001">
    <property type="protein sequence ID" value="ORI10792.1"/>
    <property type="molecule type" value="Genomic_DNA"/>
</dbReference>
<reference evidence="2 4" key="2">
    <citation type="journal article" date="2018" name="Emerg. Microbes Infect.">
        <title>Genomic analysis of oral Campylobacter concisus strains identified a potential bacterial molecular marker associated with active Crohn's disease.</title>
        <authorList>
            <person name="Liu F."/>
            <person name="Ma R."/>
            <person name="Tay C.Y.A."/>
            <person name="Octavia S."/>
            <person name="Lan R."/>
            <person name="Chung H.K.L."/>
            <person name="Riordan S.M."/>
            <person name="Grimm M.C."/>
            <person name="Leong R.W."/>
            <person name="Tanaka M.M."/>
            <person name="Connor S."/>
            <person name="Zhang L."/>
        </authorList>
    </citation>
    <scope>NUCLEOTIDE SEQUENCE [LARGE SCALE GENOMIC DNA]</scope>
    <source>
        <strain evidence="2 4">P13UCO-S1</strain>
    </source>
</reference>
<dbReference type="EMBL" id="CP060705">
    <property type="protein sequence ID" value="QPH95381.1"/>
    <property type="molecule type" value="Genomic_DNA"/>
</dbReference>
<dbReference type="AlphaFoldDB" id="A0A1X0U547"/>
<gene>
    <name evidence="1" type="ORF">A3835_00250</name>
    <name evidence="2" type="ORF">CVT08_08200</name>
</gene>
<dbReference type="RefSeq" id="WP_009295459.1">
    <property type="nucleotide sequence ID" value="NZ_CABKQH010000004.1"/>
</dbReference>
<dbReference type="InterPro" id="IPR053842">
    <property type="entry name" value="NikA-like"/>
</dbReference>
<protein>
    <recommendedName>
        <fullName evidence="5">Bacterial mobilisation domain-containing protein</fullName>
    </recommendedName>
</protein>
<sequence>MSSEKIKKRKVTKVITKRLRLSNAEWLVINNKLQESGLTFSKFALRAMLSKQIYAPIIRELLIELSRQGQNINQIATKLNSGQSLDRVGIEIIADDNKILHKIYEILGKKYVS</sequence>
<dbReference type="Pfam" id="PF21983">
    <property type="entry name" value="NikA-like"/>
    <property type="match status" value="1"/>
</dbReference>
<name>A0A1X0U547_9BACT</name>
<evidence type="ECO:0008006" key="5">
    <source>
        <dbReference type="Google" id="ProtNLM"/>
    </source>
</evidence>
<organism evidence="1 3">
    <name type="scientific">Campylobacter concisus</name>
    <dbReference type="NCBI Taxonomy" id="199"/>
    <lineage>
        <taxon>Bacteria</taxon>
        <taxon>Pseudomonadati</taxon>
        <taxon>Campylobacterota</taxon>
        <taxon>Epsilonproteobacteria</taxon>
        <taxon>Campylobacterales</taxon>
        <taxon>Campylobacteraceae</taxon>
        <taxon>Campylobacter</taxon>
    </lineage>
</organism>
<dbReference type="Proteomes" id="UP000192671">
    <property type="component" value="Unassembled WGS sequence"/>
</dbReference>
<dbReference type="Proteomes" id="UP000594707">
    <property type="component" value="Chromosome"/>
</dbReference>